<dbReference type="AlphaFoldDB" id="A0A4C1SY01"/>
<gene>
    <name evidence="1" type="ORF">EVAR_3526_1</name>
</gene>
<dbReference type="Proteomes" id="UP000299102">
    <property type="component" value="Unassembled WGS sequence"/>
</dbReference>
<evidence type="ECO:0000313" key="1">
    <source>
        <dbReference type="EMBL" id="GBP06147.1"/>
    </source>
</evidence>
<evidence type="ECO:0000313" key="2">
    <source>
        <dbReference type="Proteomes" id="UP000299102"/>
    </source>
</evidence>
<dbReference type="EMBL" id="BGZK01000021">
    <property type="protein sequence ID" value="GBP06147.1"/>
    <property type="molecule type" value="Genomic_DNA"/>
</dbReference>
<name>A0A4C1SY01_EUMVA</name>
<protein>
    <submittedName>
        <fullName evidence="1">Uncharacterized protein</fullName>
    </submittedName>
</protein>
<reference evidence="1 2" key="1">
    <citation type="journal article" date="2019" name="Commun. Biol.">
        <title>The bagworm genome reveals a unique fibroin gene that provides high tensile strength.</title>
        <authorList>
            <person name="Kono N."/>
            <person name="Nakamura H."/>
            <person name="Ohtoshi R."/>
            <person name="Tomita M."/>
            <person name="Numata K."/>
            <person name="Arakawa K."/>
        </authorList>
    </citation>
    <scope>NUCLEOTIDE SEQUENCE [LARGE SCALE GENOMIC DNA]</scope>
</reference>
<accession>A0A4C1SY01</accession>
<sequence>MVKNEILDIVDTTLFLGFTLDAILRWNSHITKLAKRLSSAAYALQTGSKVLAVSLATEIYHRTYDSGSISGKVAYEYIPQGHIDGSSRRIAPTWEFIWDTMGTCSGTEAYHLIGHFNGIIQGHGA</sequence>
<proteinExistence type="predicted"/>
<organism evidence="1 2">
    <name type="scientific">Eumeta variegata</name>
    <name type="common">Bagworm moth</name>
    <name type="synonym">Eumeta japonica</name>
    <dbReference type="NCBI Taxonomy" id="151549"/>
    <lineage>
        <taxon>Eukaryota</taxon>
        <taxon>Metazoa</taxon>
        <taxon>Ecdysozoa</taxon>
        <taxon>Arthropoda</taxon>
        <taxon>Hexapoda</taxon>
        <taxon>Insecta</taxon>
        <taxon>Pterygota</taxon>
        <taxon>Neoptera</taxon>
        <taxon>Endopterygota</taxon>
        <taxon>Lepidoptera</taxon>
        <taxon>Glossata</taxon>
        <taxon>Ditrysia</taxon>
        <taxon>Tineoidea</taxon>
        <taxon>Psychidae</taxon>
        <taxon>Oiketicinae</taxon>
        <taxon>Eumeta</taxon>
    </lineage>
</organism>
<comment type="caution">
    <text evidence="1">The sequence shown here is derived from an EMBL/GenBank/DDBJ whole genome shotgun (WGS) entry which is preliminary data.</text>
</comment>
<dbReference type="OrthoDB" id="7790673at2759"/>
<keyword evidence="2" id="KW-1185">Reference proteome</keyword>